<sequence length="173" mass="18686">MKKILLTAAAATLLIVACSKDDNPVTPIDPTVEIQGNWTGASYVMTGFIDGVAIETTNTDQDALVKTLNLTFFEGTETADSIKGTYGAENTPLLGTYTLDTEKDQPTIDAKLALSETEQFEVNGDYELSQDSLIVTKGVKGDVEFGDKTADSTSTVVKFVRKNNRNTLSDSRF</sequence>
<dbReference type="KEGG" id="agi:FSB73_05405"/>
<gene>
    <name evidence="2" type="ORF">FSB73_05405</name>
</gene>
<keyword evidence="1" id="KW-0732">Signal</keyword>
<proteinExistence type="predicted"/>
<accession>A0A5B8VIS2</accession>
<dbReference type="AlphaFoldDB" id="A0A5B8VIS2"/>
<dbReference type="EMBL" id="CP042434">
    <property type="protein sequence ID" value="QEC71199.1"/>
    <property type="molecule type" value="Genomic_DNA"/>
</dbReference>
<evidence type="ECO:0000313" key="2">
    <source>
        <dbReference type="EMBL" id="QEC71199.1"/>
    </source>
</evidence>
<feature type="chain" id="PRO_5022831155" description="Lipocalin-like domain-containing protein" evidence="1">
    <location>
        <begin position="20"/>
        <end position="173"/>
    </location>
</feature>
<evidence type="ECO:0008006" key="4">
    <source>
        <dbReference type="Google" id="ProtNLM"/>
    </source>
</evidence>
<dbReference type="PROSITE" id="PS51257">
    <property type="entry name" value="PROKAR_LIPOPROTEIN"/>
    <property type="match status" value="1"/>
</dbReference>
<feature type="signal peptide" evidence="1">
    <location>
        <begin position="1"/>
        <end position="19"/>
    </location>
</feature>
<organism evidence="2 3">
    <name type="scientific">Arachidicoccus ginsenosidivorans</name>
    <dbReference type="NCBI Taxonomy" id="496057"/>
    <lineage>
        <taxon>Bacteria</taxon>
        <taxon>Pseudomonadati</taxon>
        <taxon>Bacteroidota</taxon>
        <taxon>Chitinophagia</taxon>
        <taxon>Chitinophagales</taxon>
        <taxon>Chitinophagaceae</taxon>
        <taxon>Arachidicoccus</taxon>
    </lineage>
</organism>
<dbReference type="OrthoDB" id="672284at2"/>
<evidence type="ECO:0000313" key="3">
    <source>
        <dbReference type="Proteomes" id="UP000321291"/>
    </source>
</evidence>
<dbReference type="Proteomes" id="UP000321291">
    <property type="component" value="Chromosome"/>
</dbReference>
<reference evidence="2 3" key="1">
    <citation type="journal article" date="2017" name="Int. J. Syst. Evol. Microbiol.">
        <title>Arachidicoccus ginsenosidivorans sp. nov., with ginsenoside-converting activity isolated from ginseng cultivating soil.</title>
        <authorList>
            <person name="Siddiqi M.Z."/>
            <person name="Aslam Z."/>
            <person name="Im W.T."/>
        </authorList>
    </citation>
    <scope>NUCLEOTIDE SEQUENCE [LARGE SCALE GENOMIC DNA]</scope>
    <source>
        <strain evidence="2 3">Gsoil 809</strain>
    </source>
</reference>
<keyword evidence="3" id="KW-1185">Reference proteome</keyword>
<dbReference type="RefSeq" id="WP_146780473.1">
    <property type="nucleotide sequence ID" value="NZ_CP042434.1"/>
</dbReference>
<name>A0A5B8VIS2_9BACT</name>
<evidence type="ECO:0000256" key="1">
    <source>
        <dbReference type="SAM" id="SignalP"/>
    </source>
</evidence>
<protein>
    <recommendedName>
        <fullName evidence="4">Lipocalin-like domain-containing protein</fullName>
    </recommendedName>
</protein>